<accession>A0ABS8U254</accession>
<dbReference type="PANTHER" id="PTHR32060:SF30">
    <property type="entry name" value="CARBOXY-TERMINAL PROCESSING PROTEASE CTPA"/>
    <property type="match status" value="1"/>
</dbReference>
<organism evidence="2 3">
    <name type="scientific">Mucilaginibacter roseus</name>
    <dbReference type="NCBI Taxonomy" id="1528868"/>
    <lineage>
        <taxon>Bacteria</taxon>
        <taxon>Pseudomonadati</taxon>
        <taxon>Bacteroidota</taxon>
        <taxon>Sphingobacteriia</taxon>
        <taxon>Sphingobacteriales</taxon>
        <taxon>Sphingobacteriaceae</taxon>
        <taxon>Mucilaginibacter</taxon>
    </lineage>
</organism>
<evidence type="ECO:0000313" key="2">
    <source>
        <dbReference type="EMBL" id="MCD8739854.1"/>
    </source>
</evidence>
<dbReference type="Gene3D" id="2.30.42.10">
    <property type="match status" value="1"/>
</dbReference>
<feature type="domain" description="PDZ" evidence="1">
    <location>
        <begin position="104"/>
        <end position="132"/>
    </location>
</feature>
<dbReference type="CDD" id="cd07561">
    <property type="entry name" value="Peptidase_S41_CPP_like"/>
    <property type="match status" value="1"/>
</dbReference>
<evidence type="ECO:0000259" key="1">
    <source>
        <dbReference type="PROSITE" id="PS50106"/>
    </source>
</evidence>
<evidence type="ECO:0000313" key="3">
    <source>
        <dbReference type="Proteomes" id="UP001199919"/>
    </source>
</evidence>
<dbReference type="SMART" id="SM00228">
    <property type="entry name" value="PDZ"/>
    <property type="match status" value="1"/>
</dbReference>
<dbReference type="Pfam" id="PF17820">
    <property type="entry name" value="PDZ_6"/>
    <property type="match status" value="1"/>
</dbReference>
<dbReference type="Gene3D" id="3.90.226.10">
    <property type="entry name" value="2-enoyl-CoA Hydratase, Chain A, domain 1"/>
    <property type="match status" value="1"/>
</dbReference>
<dbReference type="InterPro" id="IPR036034">
    <property type="entry name" value="PDZ_sf"/>
</dbReference>
<dbReference type="PROSITE" id="PS50106">
    <property type="entry name" value="PDZ"/>
    <property type="match status" value="1"/>
</dbReference>
<protein>
    <submittedName>
        <fullName evidence="2">S41 family peptidase</fullName>
    </submittedName>
</protein>
<dbReference type="Pfam" id="PF03572">
    <property type="entry name" value="Peptidase_S41"/>
    <property type="match status" value="1"/>
</dbReference>
<gene>
    <name evidence="2" type="ORF">LT679_04505</name>
</gene>
<dbReference type="InterPro" id="IPR001478">
    <property type="entry name" value="PDZ"/>
</dbReference>
<keyword evidence="3" id="KW-1185">Reference proteome</keyword>
<dbReference type="Gene3D" id="3.30.750.170">
    <property type="match status" value="1"/>
</dbReference>
<comment type="caution">
    <text evidence="2">The sequence shown here is derived from an EMBL/GenBank/DDBJ whole genome shotgun (WGS) entry which is preliminary data.</text>
</comment>
<reference evidence="2 3" key="1">
    <citation type="submission" date="2021-12" db="EMBL/GenBank/DDBJ databases">
        <title>Mucilaginibacter roseus genome.</title>
        <authorList>
            <person name="Ferreira J.R."/>
            <person name="Newman J.D."/>
        </authorList>
    </citation>
    <scope>NUCLEOTIDE SEQUENCE [LARGE SCALE GENOMIC DNA]</scope>
    <source>
        <strain evidence="2 3">LMG 28454</strain>
    </source>
</reference>
<dbReference type="SUPFAM" id="SSF50156">
    <property type="entry name" value="PDZ domain-like"/>
    <property type="match status" value="1"/>
</dbReference>
<dbReference type="Pfam" id="PF18294">
    <property type="entry name" value="Pept_S41_N"/>
    <property type="match status" value="1"/>
</dbReference>
<dbReference type="PANTHER" id="PTHR32060">
    <property type="entry name" value="TAIL-SPECIFIC PROTEASE"/>
    <property type="match status" value="1"/>
</dbReference>
<proteinExistence type="predicted"/>
<sequence length="451" mass="49646">MIIMIALPSCKKNNETDNPLSLSNQWILDSMKVYYYWNSELPGKPASALSPTSFFKSLLNPADRFSFIDSPDETRTEYSSFAWYGFEYALIQIPSMPNQLIGTITLVVPGGPADRQGLKRGDMFTSVNGTDITLGTASSIKQTLARGDGVILQLSTLHNNTLTPSIKVKIYYARFAEPAVYKTRIFSNGTIKVGYIFYNWFDGRQDYDVLDSLNKLKNEGVSKLIIDLRYNPGGDVSSAAKIAATVTPTTANQLFAIYQANNNGGRLPKTFNDLITENSFTPQDFNELTARRINLQSVIILTTGSTASAAELLVNNLKPFVTVTQIGSKSMGKDMASFAISDLREPKLVNLTMHPLIFKLYNAKGMGDYANGLPPDYLVDEFSTLPLLPFGDPNDPLLKKALTITGIQPEASLTKTKTTKTLAAPYATTVVIAKRNLPMLVKKPSKFKNAH</sequence>
<dbReference type="EMBL" id="JAJPWV010000001">
    <property type="protein sequence ID" value="MCD8739854.1"/>
    <property type="molecule type" value="Genomic_DNA"/>
</dbReference>
<dbReference type="SMART" id="SM00245">
    <property type="entry name" value="TSPc"/>
    <property type="match status" value="1"/>
</dbReference>
<name>A0ABS8U254_9SPHI</name>
<dbReference type="InterPro" id="IPR041613">
    <property type="entry name" value="Pept_S41_N"/>
</dbReference>
<dbReference type="InterPro" id="IPR005151">
    <property type="entry name" value="Tail-specific_protease"/>
</dbReference>
<dbReference type="Proteomes" id="UP001199919">
    <property type="component" value="Unassembled WGS sequence"/>
</dbReference>
<dbReference type="RefSeq" id="WP_232175912.1">
    <property type="nucleotide sequence ID" value="NZ_JAJPWV010000001.1"/>
</dbReference>
<dbReference type="InterPro" id="IPR041489">
    <property type="entry name" value="PDZ_6"/>
</dbReference>
<dbReference type="InterPro" id="IPR029045">
    <property type="entry name" value="ClpP/crotonase-like_dom_sf"/>
</dbReference>
<dbReference type="SUPFAM" id="SSF52096">
    <property type="entry name" value="ClpP/crotonase"/>
    <property type="match status" value="1"/>
</dbReference>